<evidence type="ECO:0000313" key="3">
    <source>
        <dbReference type="EMBL" id="KAJ4474432.1"/>
    </source>
</evidence>
<dbReference type="EMBL" id="JAOTPV010000016">
    <property type="protein sequence ID" value="KAJ4474432.1"/>
    <property type="molecule type" value="Genomic_DNA"/>
</dbReference>
<gene>
    <name evidence="3" type="ORF">J3R30DRAFT_3707330</name>
</gene>
<accession>A0A9W9DK73</accession>
<keyword evidence="4" id="KW-1185">Reference proteome</keyword>
<feature type="region of interest" description="Disordered" evidence="1">
    <location>
        <begin position="88"/>
        <end position="247"/>
    </location>
</feature>
<proteinExistence type="predicted"/>
<organism evidence="3 4">
    <name type="scientific">Lentinula aciculospora</name>
    <dbReference type="NCBI Taxonomy" id="153920"/>
    <lineage>
        <taxon>Eukaryota</taxon>
        <taxon>Fungi</taxon>
        <taxon>Dikarya</taxon>
        <taxon>Basidiomycota</taxon>
        <taxon>Agaricomycotina</taxon>
        <taxon>Agaricomycetes</taxon>
        <taxon>Agaricomycetidae</taxon>
        <taxon>Agaricales</taxon>
        <taxon>Marasmiineae</taxon>
        <taxon>Omphalotaceae</taxon>
        <taxon>Lentinula</taxon>
    </lineage>
</organism>
<keyword evidence="2" id="KW-0732">Signal</keyword>
<evidence type="ECO:0000256" key="1">
    <source>
        <dbReference type="SAM" id="MobiDB-lite"/>
    </source>
</evidence>
<feature type="signal peptide" evidence="2">
    <location>
        <begin position="1"/>
        <end position="17"/>
    </location>
</feature>
<comment type="caution">
    <text evidence="3">The sequence shown here is derived from an EMBL/GenBank/DDBJ whole genome shotgun (WGS) entry which is preliminary data.</text>
</comment>
<feature type="compositionally biased region" description="Polar residues" evidence="1">
    <location>
        <begin position="208"/>
        <end position="218"/>
    </location>
</feature>
<dbReference type="AlphaFoldDB" id="A0A9W9DK73"/>
<dbReference type="OrthoDB" id="3046327at2759"/>
<evidence type="ECO:0000256" key="2">
    <source>
        <dbReference type="SAM" id="SignalP"/>
    </source>
</evidence>
<evidence type="ECO:0000313" key="4">
    <source>
        <dbReference type="Proteomes" id="UP001150266"/>
    </source>
</evidence>
<reference evidence="3" key="1">
    <citation type="submission" date="2022-08" db="EMBL/GenBank/DDBJ databases">
        <title>A Global Phylogenomic Analysis of the Shiitake Genus Lentinula.</title>
        <authorList>
            <consortium name="DOE Joint Genome Institute"/>
            <person name="Sierra-Patev S."/>
            <person name="Min B."/>
            <person name="Naranjo-Ortiz M."/>
            <person name="Looney B."/>
            <person name="Konkel Z."/>
            <person name="Slot J.C."/>
            <person name="Sakamoto Y."/>
            <person name="Steenwyk J.L."/>
            <person name="Rokas A."/>
            <person name="Carro J."/>
            <person name="Camarero S."/>
            <person name="Ferreira P."/>
            <person name="Molpeceres G."/>
            <person name="Ruiz-Duenas F.J."/>
            <person name="Serrano A."/>
            <person name="Henrissat B."/>
            <person name="Drula E."/>
            <person name="Hughes K.W."/>
            <person name="Mata J.L."/>
            <person name="Ishikawa N.K."/>
            <person name="Vargas-Isla R."/>
            <person name="Ushijima S."/>
            <person name="Smith C.A."/>
            <person name="Ahrendt S."/>
            <person name="Andreopoulos W."/>
            <person name="He G."/>
            <person name="Labutti K."/>
            <person name="Lipzen A."/>
            <person name="Ng V."/>
            <person name="Riley R."/>
            <person name="Sandor L."/>
            <person name="Barry K."/>
            <person name="Martinez A.T."/>
            <person name="Xiao Y."/>
            <person name="Gibbons J.G."/>
            <person name="Terashima K."/>
            <person name="Grigoriev I.V."/>
            <person name="Hibbett D.S."/>
        </authorList>
    </citation>
    <scope>NUCLEOTIDE SEQUENCE</scope>
    <source>
        <strain evidence="3">JLM2183</strain>
    </source>
</reference>
<protein>
    <submittedName>
        <fullName evidence="3">Uncharacterized protein</fullName>
    </submittedName>
</protein>
<feature type="chain" id="PRO_5040857665" evidence="2">
    <location>
        <begin position="18"/>
        <end position="323"/>
    </location>
</feature>
<dbReference type="Proteomes" id="UP001150266">
    <property type="component" value="Unassembled WGS sequence"/>
</dbReference>
<feature type="compositionally biased region" description="Basic and acidic residues" evidence="1">
    <location>
        <begin position="195"/>
        <end position="206"/>
    </location>
</feature>
<sequence>MHFQYFVLGIAIALSLAANGAPAIDPIYARGNALGPSHSYDARDSSGSRSSFAELYRRKLTKSQKNRRKKVAEQRLAEQRLAEQRLAKQRLTSAAKSPPPPPPPLASTVTSSAGAHHSPTAQEQKEFPLPSPTGPTGEHSVVPNTATSHPPGALSGPAKEVEKQESPGTGPKAEVKPGEAAHTGTTEHNALPKPKVGEEEGKEHHTPVNLTHAGTPTPIQEHAVASSTAEEARTDTMYPNEPVVERPQNGKTDVLISTLNTLTAGANAVAALGGSTAGMAGGSMAGPMAGGSMADGLGGNSMSAVRCPPSDPNKVLISLRIAT</sequence>
<name>A0A9W9DK73_9AGAR</name>